<keyword evidence="3" id="KW-1003">Cell membrane</keyword>
<comment type="caution">
    <text evidence="9">The sequence shown here is derived from an EMBL/GenBank/DDBJ whole genome shotgun (WGS) entry which is preliminary data.</text>
</comment>
<feature type="transmembrane region" description="Helical" evidence="7">
    <location>
        <begin position="422"/>
        <end position="441"/>
    </location>
</feature>
<evidence type="ECO:0000256" key="1">
    <source>
        <dbReference type="ARBA" id="ARBA00004651"/>
    </source>
</evidence>
<evidence type="ECO:0000256" key="2">
    <source>
        <dbReference type="ARBA" id="ARBA00022448"/>
    </source>
</evidence>
<feature type="transmembrane region" description="Helical" evidence="7">
    <location>
        <begin position="99"/>
        <end position="120"/>
    </location>
</feature>
<feature type="transmembrane region" description="Helical" evidence="7">
    <location>
        <begin position="399"/>
        <end position="416"/>
    </location>
</feature>
<feature type="transmembrane region" description="Helical" evidence="7">
    <location>
        <begin position="195"/>
        <end position="213"/>
    </location>
</feature>
<dbReference type="GO" id="GO:0022857">
    <property type="term" value="F:transmembrane transporter activity"/>
    <property type="evidence" value="ECO:0007669"/>
    <property type="project" value="InterPro"/>
</dbReference>
<dbReference type="Pfam" id="PF07690">
    <property type="entry name" value="MFS_1"/>
    <property type="match status" value="1"/>
</dbReference>
<dbReference type="InterPro" id="IPR036259">
    <property type="entry name" value="MFS_trans_sf"/>
</dbReference>
<feature type="transmembrane region" description="Helical" evidence="7">
    <location>
        <begin position="327"/>
        <end position="344"/>
    </location>
</feature>
<feature type="transmembrane region" description="Helical" evidence="7">
    <location>
        <begin position="260"/>
        <end position="281"/>
    </location>
</feature>
<dbReference type="Gene3D" id="1.20.1720.10">
    <property type="entry name" value="Multidrug resistance protein D"/>
    <property type="match status" value="1"/>
</dbReference>
<dbReference type="PANTHER" id="PTHR42718:SF46">
    <property type="entry name" value="BLR6921 PROTEIN"/>
    <property type="match status" value="1"/>
</dbReference>
<feature type="transmembrane region" description="Helical" evidence="7">
    <location>
        <begin position="132"/>
        <end position="155"/>
    </location>
</feature>
<comment type="subcellular location">
    <subcellularLocation>
        <location evidence="1">Cell membrane</location>
        <topology evidence="1">Multi-pass membrane protein</topology>
    </subcellularLocation>
</comment>
<evidence type="ECO:0000259" key="8">
    <source>
        <dbReference type="PROSITE" id="PS50850"/>
    </source>
</evidence>
<organism evidence="9 10">
    <name type="scientific">Gordonia otitidis (strain DSM 44809 / CCUG 52243 / JCM 12355 / NBRC 100426 / IFM 10032)</name>
    <dbReference type="NCBI Taxonomy" id="1108044"/>
    <lineage>
        <taxon>Bacteria</taxon>
        <taxon>Bacillati</taxon>
        <taxon>Actinomycetota</taxon>
        <taxon>Actinomycetes</taxon>
        <taxon>Mycobacteriales</taxon>
        <taxon>Gordoniaceae</taxon>
        <taxon>Gordonia</taxon>
    </lineage>
</organism>
<dbReference type="PROSITE" id="PS50850">
    <property type="entry name" value="MFS"/>
    <property type="match status" value="1"/>
</dbReference>
<keyword evidence="6 7" id="KW-0472">Membrane</keyword>
<dbReference type="EMBL" id="BAFB01000145">
    <property type="protein sequence ID" value="GAB35197.1"/>
    <property type="molecule type" value="Genomic_DNA"/>
</dbReference>
<dbReference type="PANTHER" id="PTHR42718">
    <property type="entry name" value="MAJOR FACILITATOR SUPERFAMILY MULTIDRUG TRANSPORTER MFSC"/>
    <property type="match status" value="1"/>
</dbReference>
<evidence type="ECO:0000256" key="5">
    <source>
        <dbReference type="ARBA" id="ARBA00022989"/>
    </source>
</evidence>
<feature type="domain" description="Major facilitator superfamily (MFS) profile" evidence="8">
    <location>
        <begin position="8"/>
        <end position="445"/>
    </location>
</feature>
<evidence type="ECO:0000256" key="3">
    <source>
        <dbReference type="ARBA" id="ARBA00022475"/>
    </source>
</evidence>
<dbReference type="SUPFAM" id="SSF103473">
    <property type="entry name" value="MFS general substrate transporter"/>
    <property type="match status" value="1"/>
</dbReference>
<sequence length="446" mass="44442">MVRVRAAPLVVASTAQLMLVLDVSVVNVAMPALQSELRMSGAGVQWVATAYALVFAGGLLVGGRLADVRGVRATLCGGLAVFVVASAIAGLAGSGAVLVAARAIQGVGAAVASPATLTVLTRTYAVGPERTTAIAVWTAVSLVGGAAGNIIGGALTDLLSWRAIFLVNVPIGILVIAVARHVLDDTTHTPTRIDVVGAVLITITLCACTLAVAQADGGSVVVASGAAALALVAAGSAAAQQRRSSAPLIPKSLWRNRTVVFANFLTLVTGMCFQAPIWLFLTYVMQTSMGMSALAAGIGFVPMAATMMVVGTMCAPRAMERVSASSLVAFGALVAAAGFCWLAAVSASGGYLTAVLGPSLVIGVGAGVVNTPLTTLTTQGVAPDDSGAASGMMNTAKQFGGALGLAALTPLTAGYSDFTVGFTTMAAAMVVVAATSVLYTVNGTSR</sequence>
<dbReference type="InterPro" id="IPR011701">
    <property type="entry name" value="MFS"/>
</dbReference>
<feature type="transmembrane region" description="Helical" evidence="7">
    <location>
        <begin position="7"/>
        <end position="30"/>
    </location>
</feature>
<keyword evidence="2" id="KW-0813">Transport</keyword>
<keyword evidence="4 7" id="KW-0812">Transmembrane</keyword>
<dbReference type="CDD" id="cd17321">
    <property type="entry name" value="MFS_MMR_MDR_like"/>
    <property type="match status" value="1"/>
</dbReference>
<evidence type="ECO:0000256" key="4">
    <source>
        <dbReference type="ARBA" id="ARBA00022692"/>
    </source>
</evidence>
<reference evidence="9" key="1">
    <citation type="submission" date="2012-02" db="EMBL/GenBank/DDBJ databases">
        <title>Whole genome shotgun sequence of Gordonia otitidis NBRC 100426.</title>
        <authorList>
            <person name="Yoshida I."/>
            <person name="Hosoyama A."/>
            <person name="Tsuchikane K."/>
            <person name="Katsumata H."/>
            <person name="Yamazaki S."/>
            <person name="Fujita N."/>
        </authorList>
    </citation>
    <scope>NUCLEOTIDE SEQUENCE [LARGE SCALE GENOMIC DNA]</scope>
    <source>
        <strain evidence="9">NBRC 100426</strain>
    </source>
</reference>
<dbReference type="AlphaFoldDB" id="H5TNY9"/>
<dbReference type="STRING" id="1108044.GOOTI_145_00160"/>
<evidence type="ECO:0000313" key="9">
    <source>
        <dbReference type="EMBL" id="GAB35197.1"/>
    </source>
</evidence>
<feature type="transmembrane region" description="Helical" evidence="7">
    <location>
        <begin position="42"/>
        <end position="61"/>
    </location>
</feature>
<keyword evidence="10" id="KW-1185">Reference proteome</keyword>
<dbReference type="Gene3D" id="1.20.1250.20">
    <property type="entry name" value="MFS general substrate transporter like domains"/>
    <property type="match status" value="1"/>
</dbReference>
<accession>H5TNY9</accession>
<gene>
    <name evidence="9" type="ORF">GOOTI_145_00160</name>
</gene>
<dbReference type="InterPro" id="IPR020846">
    <property type="entry name" value="MFS_dom"/>
</dbReference>
<feature type="transmembrane region" description="Helical" evidence="7">
    <location>
        <begin position="73"/>
        <end position="93"/>
    </location>
</feature>
<feature type="transmembrane region" description="Helical" evidence="7">
    <location>
        <begin position="219"/>
        <end position="239"/>
    </location>
</feature>
<feature type="transmembrane region" description="Helical" evidence="7">
    <location>
        <begin position="350"/>
        <end position="369"/>
    </location>
</feature>
<feature type="transmembrane region" description="Helical" evidence="7">
    <location>
        <begin position="161"/>
        <end position="183"/>
    </location>
</feature>
<proteinExistence type="predicted"/>
<evidence type="ECO:0000313" key="10">
    <source>
        <dbReference type="Proteomes" id="UP000005038"/>
    </source>
</evidence>
<protein>
    <submittedName>
        <fullName evidence="9">Drug resistance transporter</fullName>
    </submittedName>
</protein>
<dbReference type="Proteomes" id="UP000005038">
    <property type="component" value="Unassembled WGS sequence"/>
</dbReference>
<dbReference type="GO" id="GO:0005886">
    <property type="term" value="C:plasma membrane"/>
    <property type="evidence" value="ECO:0007669"/>
    <property type="project" value="UniProtKB-SubCell"/>
</dbReference>
<dbReference type="OrthoDB" id="4325372at2"/>
<dbReference type="RefSeq" id="WP_007239421.1">
    <property type="nucleotide sequence ID" value="NZ_BAFB01000145.1"/>
</dbReference>
<evidence type="ECO:0000256" key="6">
    <source>
        <dbReference type="ARBA" id="ARBA00023136"/>
    </source>
</evidence>
<evidence type="ECO:0000256" key="7">
    <source>
        <dbReference type="SAM" id="Phobius"/>
    </source>
</evidence>
<name>H5TNY9_GORO1</name>
<feature type="transmembrane region" description="Helical" evidence="7">
    <location>
        <begin position="293"/>
        <end position="315"/>
    </location>
</feature>
<keyword evidence="5 7" id="KW-1133">Transmembrane helix</keyword>